<proteinExistence type="predicted"/>
<organism evidence="1 2">
    <name type="scientific">Zopfia rhizophila CBS 207.26</name>
    <dbReference type="NCBI Taxonomy" id="1314779"/>
    <lineage>
        <taxon>Eukaryota</taxon>
        <taxon>Fungi</taxon>
        <taxon>Dikarya</taxon>
        <taxon>Ascomycota</taxon>
        <taxon>Pezizomycotina</taxon>
        <taxon>Dothideomycetes</taxon>
        <taxon>Dothideomycetes incertae sedis</taxon>
        <taxon>Zopfiaceae</taxon>
        <taxon>Zopfia</taxon>
    </lineage>
</organism>
<sequence length="52" mass="6159">TFEQELLDVASQMEVNAPLEFVNAALPSNTTPHEEYNKYFYERFKDNFNKID</sequence>
<accession>A0A6A6EDU5</accession>
<evidence type="ECO:0000313" key="1">
    <source>
        <dbReference type="EMBL" id="KAF2189403.1"/>
    </source>
</evidence>
<gene>
    <name evidence="1" type="ORF">K469DRAFT_563680</name>
</gene>
<dbReference type="AlphaFoldDB" id="A0A6A6EDU5"/>
<dbReference type="EMBL" id="ML994621">
    <property type="protein sequence ID" value="KAF2189403.1"/>
    <property type="molecule type" value="Genomic_DNA"/>
</dbReference>
<dbReference type="Proteomes" id="UP000800200">
    <property type="component" value="Unassembled WGS sequence"/>
</dbReference>
<evidence type="ECO:0000313" key="2">
    <source>
        <dbReference type="Proteomes" id="UP000800200"/>
    </source>
</evidence>
<feature type="non-terminal residue" evidence="1">
    <location>
        <position position="1"/>
    </location>
</feature>
<keyword evidence="2" id="KW-1185">Reference proteome</keyword>
<protein>
    <submittedName>
        <fullName evidence="1">Uncharacterized protein</fullName>
    </submittedName>
</protein>
<reference evidence="1" key="1">
    <citation type="journal article" date="2020" name="Stud. Mycol.">
        <title>101 Dothideomycetes genomes: a test case for predicting lifestyles and emergence of pathogens.</title>
        <authorList>
            <person name="Haridas S."/>
            <person name="Albert R."/>
            <person name="Binder M."/>
            <person name="Bloem J."/>
            <person name="Labutti K."/>
            <person name="Salamov A."/>
            <person name="Andreopoulos B."/>
            <person name="Baker S."/>
            <person name="Barry K."/>
            <person name="Bills G."/>
            <person name="Bluhm B."/>
            <person name="Cannon C."/>
            <person name="Castanera R."/>
            <person name="Culley D."/>
            <person name="Daum C."/>
            <person name="Ezra D."/>
            <person name="Gonzalez J."/>
            <person name="Henrissat B."/>
            <person name="Kuo A."/>
            <person name="Liang C."/>
            <person name="Lipzen A."/>
            <person name="Lutzoni F."/>
            <person name="Magnuson J."/>
            <person name="Mondo S."/>
            <person name="Nolan M."/>
            <person name="Ohm R."/>
            <person name="Pangilinan J."/>
            <person name="Park H.-J."/>
            <person name="Ramirez L."/>
            <person name="Alfaro M."/>
            <person name="Sun H."/>
            <person name="Tritt A."/>
            <person name="Yoshinaga Y."/>
            <person name="Zwiers L.-H."/>
            <person name="Turgeon B."/>
            <person name="Goodwin S."/>
            <person name="Spatafora J."/>
            <person name="Crous P."/>
            <person name="Grigoriev I."/>
        </authorList>
    </citation>
    <scope>NUCLEOTIDE SEQUENCE</scope>
    <source>
        <strain evidence="1">CBS 207.26</strain>
    </source>
</reference>
<name>A0A6A6EDU5_9PEZI</name>